<feature type="domain" description="Aldehyde dehydrogenase" evidence="5">
    <location>
        <begin position="18"/>
        <end position="462"/>
    </location>
</feature>
<reference evidence="7" key="1">
    <citation type="journal article" date="2014" name="Int. J. Syst. Evol. Microbiol.">
        <title>Complete genome sequence of Corynebacterium casei LMG S-19264T (=DSM 44701T), isolated from a smear-ripened cheese.</title>
        <authorList>
            <consortium name="US DOE Joint Genome Institute (JGI-PGF)"/>
            <person name="Walter F."/>
            <person name="Albersmeier A."/>
            <person name="Kalinowski J."/>
            <person name="Ruckert C."/>
        </authorList>
    </citation>
    <scope>NUCLEOTIDE SEQUENCE</scope>
    <source>
        <strain evidence="7">VKM B-2222</strain>
    </source>
</reference>
<dbReference type="PANTHER" id="PTHR11699">
    <property type="entry name" value="ALDEHYDE DEHYDROGENASE-RELATED"/>
    <property type="match status" value="1"/>
</dbReference>
<evidence type="ECO:0000256" key="1">
    <source>
        <dbReference type="ARBA" id="ARBA00009986"/>
    </source>
</evidence>
<keyword evidence="6" id="KW-0614">Plasmid</keyword>
<keyword evidence="8" id="KW-1185">Reference proteome</keyword>
<keyword evidence="2 4" id="KW-0560">Oxidoreductase</keyword>
<dbReference type="PROSITE" id="PS00687">
    <property type="entry name" value="ALDEHYDE_DEHYDR_GLU"/>
    <property type="match status" value="1"/>
</dbReference>
<evidence type="ECO:0000313" key="8">
    <source>
        <dbReference type="Proteomes" id="UP001143349"/>
    </source>
</evidence>
<dbReference type="EMBL" id="KP294352">
    <property type="protein sequence ID" value="AKJ20455.1"/>
    <property type="molecule type" value="Genomic_DNA"/>
</dbReference>
<dbReference type="RefSeq" id="WP_010400316.1">
    <property type="nucleotide sequence ID" value="NZ_BSFH01000077.1"/>
</dbReference>
<dbReference type="InterPro" id="IPR016160">
    <property type="entry name" value="Ald_DH_CS_CYS"/>
</dbReference>
<evidence type="ECO:0000256" key="2">
    <source>
        <dbReference type="ARBA" id="ARBA00023002"/>
    </source>
</evidence>
<dbReference type="FunFam" id="3.40.605.10:FF:000007">
    <property type="entry name" value="NAD/NADP-dependent betaine aldehyde dehydrogenase"/>
    <property type="match status" value="1"/>
</dbReference>
<reference evidence="6" key="2">
    <citation type="journal article" date="2015" name="Plasmid">
        <title>Maintenance and genetic load of plasmid pKON1 of Paracoccus kondratievae, containing a highly efficient toxin-antitoxin module of the hipAB family.</title>
        <authorList>
            <person name="Czarnecki J."/>
            <person name="Dziewit L."/>
            <person name="Kowalski L."/>
            <person name="Ochnio M."/>
            <person name="Bartosik D."/>
        </authorList>
    </citation>
    <scope>NUCLEOTIDE SEQUENCE</scope>
    <source>
        <strain evidence="6">NCIMB 13773</strain>
        <plasmid evidence="6">pKON1</plasmid>
    </source>
</reference>
<protein>
    <submittedName>
        <fullName evidence="6">Aldehyde dehydrogenase</fullName>
    </submittedName>
</protein>
<organism evidence="6">
    <name type="scientific">Paracoccus kondratievae</name>
    <dbReference type="NCBI Taxonomy" id="135740"/>
    <lineage>
        <taxon>Bacteria</taxon>
        <taxon>Pseudomonadati</taxon>
        <taxon>Pseudomonadota</taxon>
        <taxon>Alphaproteobacteria</taxon>
        <taxon>Rhodobacterales</taxon>
        <taxon>Paracoccaceae</taxon>
        <taxon>Paracoccus</taxon>
    </lineage>
</organism>
<evidence type="ECO:0000259" key="5">
    <source>
        <dbReference type="Pfam" id="PF00171"/>
    </source>
</evidence>
<dbReference type="InterPro" id="IPR015590">
    <property type="entry name" value="Aldehyde_DH_dom"/>
</dbReference>
<sequence>MKFGSRLLINGALVAGDHTLDVINPATGDVFATVARASRAQAEAAIAAAKKAQPAWDALGWEARSERLQALADAMAQHRDAFIDTMVAEQGKPRREAADEVDYSIAFIRYFAGLRLPHKAFGVAGGRVELRHRPLGVVAGISPWNFPLLIPAAKIAPALMAGNTMVMKPAPTTPILTLMIGELAAGILPPGVLNVITDQNDLGDLLTSHPDIAKVTFTGSTATGRRIMASAAPTLKRLTLELGGNDAAIVLDDVNVEEVAERIFNAAFFNTGQACLAIKRVYVADAIYDAFSEAVARRAREAIVGPGNDPSSRFGPLQNRQQFEKAKHFIEVAHRDGRVIAGGTVVEGPGYFVHPTVVRDIDDTSELVAQEQFCPVLPIIRVADSEDALSRANRSDFGLGGSVWSGDAARAKALAERMQSGTVWVNQHLNFGPEVPLAGAKQSGIGVEWTELGLAEFCQVNVINQAT</sequence>
<evidence type="ECO:0000313" key="7">
    <source>
        <dbReference type="EMBL" id="GLK65256.1"/>
    </source>
</evidence>
<dbReference type="InterPro" id="IPR016162">
    <property type="entry name" value="Ald_DH_N"/>
</dbReference>
<dbReference type="InterPro" id="IPR016163">
    <property type="entry name" value="Ald_DH_C"/>
</dbReference>
<dbReference type="InterPro" id="IPR016161">
    <property type="entry name" value="Ald_DH/histidinol_DH"/>
</dbReference>
<evidence type="ECO:0000313" key="6">
    <source>
        <dbReference type="EMBL" id="AKJ20455.1"/>
    </source>
</evidence>
<dbReference type="AlphaFoldDB" id="A0A0G3B841"/>
<dbReference type="InterPro" id="IPR044086">
    <property type="entry name" value="LUC3-like"/>
</dbReference>
<dbReference type="SUPFAM" id="SSF53720">
    <property type="entry name" value="ALDH-like"/>
    <property type="match status" value="1"/>
</dbReference>
<geneLocation type="plasmid" evidence="6">
    <name>pKON1</name>
</geneLocation>
<dbReference type="Gene3D" id="3.40.605.10">
    <property type="entry name" value="Aldehyde Dehydrogenase, Chain A, domain 1"/>
    <property type="match status" value="1"/>
</dbReference>
<accession>A0A0G3B841</accession>
<dbReference type="Gene3D" id="3.40.309.10">
    <property type="entry name" value="Aldehyde Dehydrogenase, Chain A, domain 2"/>
    <property type="match status" value="1"/>
</dbReference>
<feature type="active site" evidence="3">
    <location>
        <position position="241"/>
    </location>
</feature>
<dbReference type="GO" id="GO:0016620">
    <property type="term" value="F:oxidoreductase activity, acting on the aldehyde or oxo group of donors, NAD or NADP as acceptor"/>
    <property type="evidence" value="ECO:0007669"/>
    <property type="project" value="InterPro"/>
</dbReference>
<evidence type="ECO:0000256" key="4">
    <source>
        <dbReference type="RuleBase" id="RU003345"/>
    </source>
</evidence>
<dbReference type="Proteomes" id="UP001143349">
    <property type="component" value="Unassembled WGS sequence"/>
</dbReference>
<dbReference type="EMBL" id="BSFH01000077">
    <property type="protein sequence ID" value="GLK65256.1"/>
    <property type="molecule type" value="Genomic_DNA"/>
</dbReference>
<comment type="similarity">
    <text evidence="1 4">Belongs to the aldehyde dehydrogenase family.</text>
</comment>
<dbReference type="Pfam" id="PF00171">
    <property type="entry name" value="Aldedh"/>
    <property type="match status" value="1"/>
</dbReference>
<reference evidence="7" key="3">
    <citation type="submission" date="2023-01" db="EMBL/GenBank/DDBJ databases">
        <authorList>
            <person name="Sun Q."/>
            <person name="Evtushenko L."/>
        </authorList>
    </citation>
    <scope>NUCLEOTIDE SEQUENCE</scope>
    <source>
        <strain evidence="7">VKM B-2222</strain>
    </source>
</reference>
<proteinExistence type="inferred from homology"/>
<evidence type="ECO:0000256" key="3">
    <source>
        <dbReference type="PROSITE-ProRule" id="PRU10007"/>
    </source>
</evidence>
<gene>
    <name evidence="7" type="ORF">GCM10017635_27300</name>
    <name evidence="6" type="ORF">pKON1_p66</name>
</gene>
<dbReference type="InterPro" id="IPR029510">
    <property type="entry name" value="Ald_DH_CS_GLU"/>
</dbReference>
<dbReference type="PROSITE" id="PS00070">
    <property type="entry name" value="ALDEHYDE_DEHYDR_CYS"/>
    <property type="match status" value="1"/>
</dbReference>
<dbReference type="CDD" id="cd07106">
    <property type="entry name" value="ALDH_AldA-AAD23400"/>
    <property type="match status" value="1"/>
</dbReference>
<name>A0A0G3B841_9RHOB</name>